<keyword evidence="1" id="KW-0472">Membrane</keyword>
<accession>A0A397RZU2</accession>
<keyword evidence="1" id="KW-0812">Transmembrane</keyword>
<dbReference type="EMBL" id="QKYT01001453">
    <property type="protein sequence ID" value="RIA79218.1"/>
    <property type="molecule type" value="Genomic_DNA"/>
</dbReference>
<dbReference type="STRING" id="658196.A0A397RZU2"/>
<keyword evidence="1" id="KW-1133">Transmembrane helix</keyword>
<organism evidence="2 3">
    <name type="scientific">Glomus cerebriforme</name>
    <dbReference type="NCBI Taxonomy" id="658196"/>
    <lineage>
        <taxon>Eukaryota</taxon>
        <taxon>Fungi</taxon>
        <taxon>Fungi incertae sedis</taxon>
        <taxon>Mucoromycota</taxon>
        <taxon>Glomeromycotina</taxon>
        <taxon>Glomeromycetes</taxon>
        <taxon>Glomerales</taxon>
        <taxon>Glomeraceae</taxon>
        <taxon>Glomus</taxon>
    </lineage>
</organism>
<gene>
    <name evidence="2" type="ORF">C1645_841238</name>
</gene>
<name>A0A397RZU2_9GLOM</name>
<proteinExistence type="predicted"/>
<evidence type="ECO:0000313" key="2">
    <source>
        <dbReference type="EMBL" id="RIA79218.1"/>
    </source>
</evidence>
<evidence type="ECO:0000313" key="3">
    <source>
        <dbReference type="Proteomes" id="UP000265703"/>
    </source>
</evidence>
<dbReference type="AlphaFoldDB" id="A0A397RZU2"/>
<feature type="transmembrane region" description="Helical" evidence="1">
    <location>
        <begin position="28"/>
        <end position="45"/>
    </location>
</feature>
<dbReference type="Proteomes" id="UP000265703">
    <property type="component" value="Unassembled WGS sequence"/>
</dbReference>
<comment type="caution">
    <text evidence="2">The sequence shown here is derived from an EMBL/GenBank/DDBJ whole genome shotgun (WGS) entry which is preliminary data.</text>
</comment>
<sequence length="70" mass="8031">MLLNENLKVYSPYVFHCPNIFCWKGQKFAQTIILIILVAIVTYLYKETPIHFGMKPSFITILGLVVNVNA</sequence>
<evidence type="ECO:0000256" key="1">
    <source>
        <dbReference type="SAM" id="Phobius"/>
    </source>
</evidence>
<protein>
    <submittedName>
        <fullName evidence="2">Uncharacterized protein</fullName>
    </submittedName>
</protein>
<reference evidence="2 3" key="1">
    <citation type="submission" date="2018-06" db="EMBL/GenBank/DDBJ databases">
        <title>Comparative genomics reveals the genomic features of Rhizophagus irregularis, R. cerebriforme, R. diaphanum and Gigaspora rosea, and their symbiotic lifestyle signature.</title>
        <authorList>
            <person name="Morin E."/>
            <person name="San Clemente H."/>
            <person name="Chen E.C.H."/>
            <person name="De La Providencia I."/>
            <person name="Hainaut M."/>
            <person name="Kuo A."/>
            <person name="Kohler A."/>
            <person name="Murat C."/>
            <person name="Tang N."/>
            <person name="Roy S."/>
            <person name="Loubradou J."/>
            <person name="Henrissat B."/>
            <person name="Grigoriev I.V."/>
            <person name="Corradi N."/>
            <person name="Roux C."/>
            <person name="Martin F.M."/>
        </authorList>
    </citation>
    <scope>NUCLEOTIDE SEQUENCE [LARGE SCALE GENOMIC DNA]</scope>
    <source>
        <strain evidence="2 3">DAOM 227022</strain>
    </source>
</reference>
<keyword evidence="3" id="KW-1185">Reference proteome</keyword>